<dbReference type="Proteomes" id="UP000620366">
    <property type="component" value="Unassembled WGS sequence"/>
</dbReference>
<reference evidence="2" key="1">
    <citation type="submission" date="2020-08" db="EMBL/GenBank/DDBJ databases">
        <title>Genome public.</title>
        <authorList>
            <person name="Liu C."/>
            <person name="Sun Q."/>
        </authorList>
    </citation>
    <scope>NUCLEOTIDE SEQUENCE</scope>
    <source>
        <strain evidence="2">BX7</strain>
    </source>
</reference>
<proteinExistence type="predicted"/>
<name>A0A926DDX8_9FIRM</name>
<keyword evidence="3" id="KW-1185">Reference proteome</keyword>
<dbReference type="AlphaFoldDB" id="A0A926DDX8"/>
<accession>A0A926DDX8</accession>
<dbReference type="EMBL" id="JACRSP010000002">
    <property type="protein sequence ID" value="MBC8536323.1"/>
    <property type="molecule type" value="Genomic_DNA"/>
</dbReference>
<evidence type="ECO:0000256" key="1">
    <source>
        <dbReference type="SAM" id="MobiDB-lite"/>
    </source>
</evidence>
<sequence length="102" mass="11236">MYNGQIAGVASDGELQRLKAEALRRAGMTAAGDFVRAEPGASPSNGEPRRTERRAQPARGETDTIARQRKLLLYGLLQLLLAGENDTEQRELLCRLMARLDL</sequence>
<gene>
    <name evidence="2" type="ORF">H8695_06400</name>
</gene>
<evidence type="ECO:0000313" key="3">
    <source>
        <dbReference type="Proteomes" id="UP000620366"/>
    </source>
</evidence>
<protein>
    <submittedName>
        <fullName evidence="2">Uncharacterized protein</fullName>
    </submittedName>
</protein>
<feature type="compositionally biased region" description="Basic and acidic residues" evidence="1">
    <location>
        <begin position="47"/>
        <end position="63"/>
    </location>
</feature>
<feature type="region of interest" description="Disordered" evidence="1">
    <location>
        <begin position="31"/>
        <end position="63"/>
    </location>
</feature>
<organism evidence="2 3">
    <name type="scientific">Feifania hominis</name>
    <dbReference type="NCBI Taxonomy" id="2763660"/>
    <lineage>
        <taxon>Bacteria</taxon>
        <taxon>Bacillati</taxon>
        <taxon>Bacillota</taxon>
        <taxon>Clostridia</taxon>
        <taxon>Eubacteriales</taxon>
        <taxon>Feifaniaceae</taxon>
        <taxon>Feifania</taxon>
    </lineage>
</organism>
<evidence type="ECO:0000313" key="2">
    <source>
        <dbReference type="EMBL" id="MBC8536323.1"/>
    </source>
</evidence>
<comment type="caution">
    <text evidence="2">The sequence shown here is derived from an EMBL/GenBank/DDBJ whole genome shotgun (WGS) entry which is preliminary data.</text>
</comment>
<dbReference type="RefSeq" id="WP_249300090.1">
    <property type="nucleotide sequence ID" value="NZ_JACRSP010000002.1"/>
</dbReference>